<feature type="domain" description="Outer membrane protein beta-barrel" evidence="1">
    <location>
        <begin position="21"/>
        <end position="151"/>
    </location>
</feature>
<reference evidence="2" key="1">
    <citation type="journal article" date="2014" name="Int. J. Syst. Evol. Microbiol.">
        <title>Complete genome sequence of Corynebacterium casei LMG S-19264T (=DSM 44701T), isolated from a smear-ripened cheese.</title>
        <authorList>
            <consortium name="US DOE Joint Genome Institute (JGI-PGF)"/>
            <person name="Walter F."/>
            <person name="Albersmeier A."/>
            <person name="Kalinowski J."/>
            <person name="Ruckert C."/>
        </authorList>
    </citation>
    <scope>NUCLEOTIDE SEQUENCE</scope>
    <source>
        <strain evidence="2">KCTC 23224</strain>
    </source>
</reference>
<sequence length="194" mass="21722">MKFNLIFGCVFFLFLFEVKAQLNFGPKVGINTGIESYEQLTEFKDFSWSGSHVGVFGRVDFLFLYVQPELLYSMNQFQSSLINDDGTTSFIDYKTNRVDFPIMAGFRFFKFLRVGAGPIFSVVTSDSSTGMTNNSIGFSNATAGFQVNGGFDIWKLIIDLKYESGAGELADKILGVESDFRPNQFIVSIGIKLF</sequence>
<organism evidence="2 3">
    <name type="scientific">Mongoliitalea lutea</name>
    <dbReference type="NCBI Taxonomy" id="849756"/>
    <lineage>
        <taxon>Bacteria</taxon>
        <taxon>Pseudomonadati</taxon>
        <taxon>Bacteroidota</taxon>
        <taxon>Cytophagia</taxon>
        <taxon>Cytophagales</taxon>
        <taxon>Cyclobacteriaceae</taxon>
        <taxon>Mongoliitalea</taxon>
    </lineage>
</organism>
<keyword evidence="3" id="KW-1185">Reference proteome</keyword>
<evidence type="ECO:0000259" key="1">
    <source>
        <dbReference type="Pfam" id="PF13568"/>
    </source>
</evidence>
<protein>
    <recommendedName>
        <fullName evidence="1">Outer membrane protein beta-barrel domain-containing protein</fullName>
    </recommendedName>
</protein>
<proteinExistence type="predicted"/>
<dbReference type="Pfam" id="PF13568">
    <property type="entry name" value="OMP_b-brl_2"/>
    <property type="match status" value="1"/>
</dbReference>
<evidence type="ECO:0000313" key="3">
    <source>
        <dbReference type="Proteomes" id="UP000642809"/>
    </source>
</evidence>
<reference evidence="2" key="2">
    <citation type="submission" date="2020-09" db="EMBL/GenBank/DDBJ databases">
        <authorList>
            <person name="Sun Q."/>
            <person name="Kim S."/>
        </authorList>
    </citation>
    <scope>NUCLEOTIDE SEQUENCE</scope>
    <source>
        <strain evidence="2">KCTC 23224</strain>
    </source>
</reference>
<comment type="caution">
    <text evidence="2">The sequence shown here is derived from an EMBL/GenBank/DDBJ whole genome shotgun (WGS) entry which is preliminary data.</text>
</comment>
<evidence type="ECO:0000313" key="2">
    <source>
        <dbReference type="EMBL" id="GHB29432.1"/>
    </source>
</evidence>
<gene>
    <name evidence="2" type="ORF">GCM10008106_07970</name>
</gene>
<dbReference type="Proteomes" id="UP000642809">
    <property type="component" value="Unassembled WGS sequence"/>
</dbReference>
<accession>A0A8J3G4P4</accession>
<dbReference type="EMBL" id="BMYF01000003">
    <property type="protein sequence ID" value="GHB29432.1"/>
    <property type="molecule type" value="Genomic_DNA"/>
</dbReference>
<name>A0A8J3G4P4_9BACT</name>
<dbReference type="AlphaFoldDB" id="A0A8J3G4P4"/>
<dbReference type="RefSeq" id="WP_189579156.1">
    <property type="nucleotide sequence ID" value="NZ_BMYF01000003.1"/>
</dbReference>
<dbReference type="InterPro" id="IPR025665">
    <property type="entry name" value="Beta-barrel_OMP_2"/>
</dbReference>